<dbReference type="GO" id="GO:0005829">
    <property type="term" value="C:cytosol"/>
    <property type="evidence" value="ECO:0007669"/>
    <property type="project" value="TreeGrafter"/>
</dbReference>
<dbReference type="Gene3D" id="1.10.275.10">
    <property type="entry name" value="Fumarase/aspartase (N-terminal domain)"/>
    <property type="match status" value="1"/>
</dbReference>
<comment type="caution">
    <text evidence="10">The sequence shown here is derived from an EMBL/GenBank/DDBJ whole genome shotgun (WGS) entry which is preliminary data.</text>
</comment>
<sequence>MVKRDAFIKSEGCTFPGCTYVETLLKPVFNDQKENLFEAMMALHKAHVVMLNENDLLAKKDTKTILLGLKELNKMNMDQLKYDPDYEDLFFLVEAKLGSLIGDELAGKIHIARSRNDLGEGMYRFVIRNHLLSLIADTNLLCEALLEQAEEHSETIMPAHTHTQPAQPTTLGHYLTAIFDNVQGDLGRLWHAYETVNQSPLGAAAITTTSFSISRERLAELLGYKGLVENSYNAIATGDYLLSSAQSIISLMVNTGRWIQEFLRFASKEVGLLKVADPYVQISSIMPQKRNPVSIEHSRALASSSMGEAMTAIQMLHNTPYGDIVDTEDDMQPHLYNSFKKASRVMRLMHAVIRTMSIDHEHAANEAKKNLITITELADVLTRDHGMSFRMAHQKASQIAKLSLKKDKELYEWEAEEINHVLSGVKLTGKEWQAIADPKVFIERRSICGGPCPSEVRRMINNRKKVLKREEEKYQQVQCELKAANNELEKQVNILIQN</sequence>
<evidence type="ECO:0000259" key="8">
    <source>
        <dbReference type="Pfam" id="PF00206"/>
    </source>
</evidence>
<dbReference type="InterPro" id="IPR009049">
    <property type="entry name" value="Argininosuccinate_lyase"/>
</dbReference>
<comment type="pathway">
    <text evidence="1">Amino-acid biosynthesis; L-arginine biosynthesis; L-arginine from L-ornithine and carbamoyl phosphate: step 3/3.</text>
</comment>
<dbReference type="Gene3D" id="1.20.200.10">
    <property type="entry name" value="Fumarase/aspartase (Central domain)"/>
    <property type="match status" value="1"/>
</dbReference>
<dbReference type="PRINTS" id="PR00149">
    <property type="entry name" value="FUMRATELYASE"/>
</dbReference>
<evidence type="ECO:0000259" key="9">
    <source>
        <dbReference type="Pfam" id="PF14698"/>
    </source>
</evidence>
<dbReference type="OrthoDB" id="9769623at2"/>
<feature type="domain" description="Fumarate lyase N-terminal" evidence="8">
    <location>
        <begin position="35"/>
        <end position="306"/>
    </location>
</feature>
<dbReference type="NCBIfam" id="TIGR00838">
    <property type="entry name" value="argH"/>
    <property type="match status" value="1"/>
</dbReference>
<evidence type="ECO:0000256" key="3">
    <source>
        <dbReference type="ARBA" id="ARBA00022571"/>
    </source>
</evidence>
<evidence type="ECO:0000256" key="7">
    <source>
        <dbReference type="SAM" id="Coils"/>
    </source>
</evidence>
<dbReference type="PANTHER" id="PTHR43814">
    <property type="entry name" value="ARGININOSUCCINATE LYASE"/>
    <property type="match status" value="1"/>
</dbReference>
<dbReference type="Pfam" id="PF14698">
    <property type="entry name" value="ASL_C2"/>
    <property type="match status" value="1"/>
</dbReference>
<dbReference type="PANTHER" id="PTHR43814:SF1">
    <property type="entry name" value="ARGININOSUCCINATE LYASE"/>
    <property type="match status" value="1"/>
</dbReference>
<evidence type="ECO:0000256" key="5">
    <source>
        <dbReference type="ARBA" id="ARBA00023239"/>
    </source>
</evidence>
<dbReference type="GO" id="GO:0042450">
    <property type="term" value="P:L-arginine biosynthetic process via ornithine"/>
    <property type="evidence" value="ECO:0007669"/>
    <property type="project" value="UniProtKB-UniRule"/>
</dbReference>
<dbReference type="InterPro" id="IPR024083">
    <property type="entry name" value="Fumarase/histidase_N"/>
</dbReference>
<keyword evidence="11" id="KW-1185">Reference proteome</keyword>
<dbReference type="RefSeq" id="WP_132743957.1">
    <property type="nucleotide sequence ID" value="NZ_SLXK01000003.1"/>
</dbReference>
<dbReference type="PRINTS" id="PR00145">
    <property type="entry name" value="ARGSUCLYASE"/>
</dbReference>
<feature type="coiled-coil region" evidence="7">
    <location>
        <begin position="460"/>
        <end position="494"/>
    </location>
</feature>
<evidence type="ECO:0000313" key="10">
    <source>
        <dbReference type="EMBL" id="TCP31322.1"/>
    </source>
</evidence>
<dbReference type="InterPro" id="IPR022761">
    <property type="entry name" value="Fumarate_lyase_N"/>
</dbReference>
<dbReference type="Proteomes" id="UP000295416">
    <property type="component" value="Unassembled WGS sequence"/>
</dbReference>
<dbReference type="Gene3D" id="1.10.40.30">
    <property type="entry name" value="Fumarase/aspartase (C-terminal domain)"/>
    <property type="match status" value="1"/>
</dbReference>
<keyword evidence="3" id="KW-0055">Arginine biosynthesis</keyword>
<keyword evidence="5 10" id="KW-0456">Lyase</keyword>
<dbReference type="Pfam" id="PF00206">
    <property type="entry name" value="Lyase_1"/>
    <property type="match status" value="1"/>
</dbReference>
<dbReference type="GO" id="GO:0004056">
    <property type="term" value="F:argininosuccinate lyase activity"/>
    <property type="evidence" value="ECO:0007669"/>
    <property type="project" value="UniProtKB-UniRule"/>
</dbReference>
<evidence type="ECO:0000256" key="1">
    <source>
        <dbReference type="ARBA" id="ARBA00004941"/>
    </source>
</evidence>
<keyword evidence="4" id="KW-0028">Amino-acid biosynthesis</keyword>
<dbReference type="InterPro" id="IPR029419">
    <property type="entry name" value="Arg_succ_lyase_C"/>
</dbReference>
<dbReference type="UniPathway" id="UPA00068">
    <property type="reaction ID" value="UER00114"/>
</dbReference>
<organism evidence="10 11">
    <name type="scientific">Scopulibacillus darangshiensis</name>
    <dbReference type="NCBI Taxonomy" id="442528"/>
    <lineage>
        <taxon>Bacteria</taxon>
        <taxon>Bacillati</taxon>
        <taxon>Bacillota</taxon>
        <taxon>Bacilli</taxon>
        <taxon>Bacillales</taxon>
        <taxon>Sporolactobacillaceae</taxon>
        <taxon>Scopulibacillus</taxon>
    </lineage>
</organism>
<evidence type="ECO:0000256" key="2">
    <source>
        <dbReference type="ARBA" id="ARBA00012338"/>
    </source>
</evidence>
<accession>A0A4R2P8V5</accession>
<dbReference type="AlphaFoldDB" id="A0A4R2P8V5"/>
<dbReference type="CDD" id="cd01359">
    <property type="entry name" value="Argininosuccinate_lyase"/>
    <property type="match status" value="1"/>
</dbReference>
<dbReference type="SUPFAM" id="SSF48557">
    <property type="entry name" value="L-aspartase-like"/>
    <property type="match status" value="1"/>
</dbReference>
<dbReference type="InterPro" id="IPR008948">
    <property type="entry name" value="L-Aspartase-like"/>
</dbReference>
<gene>
    <name evidence="10" type="ORF">EV207_103207</name>
</gene>
<feature type="domain" description="Argininosuccinate lyase C-terminal" evidence="9">
    <location>
        <begin position="372"/>
        <end position="441"/>
    </location>
</feature>
<proteinExistence type="predicted"/>
<reference evidence="10 11" key="1">
    <citation type="submission" date="2019-03" db="EMBL/GenBank/DDBJ databases">
        <title>Genomic Encyclopedia of Type Strains, Phase IV (KMG-IV): sequencing the most valuable type-strain genomes for metagenomic binning, comparative biology and taxonomic classification.</title>
        <authorList>
            <person name="Goeker M."/>
        </authorList>
    </citation>
    <scope>NUCLEOTIDE SEQUENCE [LARGE SCALE GENOMIC DNA]</scope>
    <source>
        <strain evidence="10 11">DSM 19377</strain>
    </source>
</reference>
<protein>
    <recommendedName>
        <fullName evidence="2 6">Argininosuccinate lyase</fullName>
        <ecNumber evidence="2 6">4.3.2.1</ecNumber>
    </recommendedName>
</protein>
<dbReference type="EC" id="4.3.2.1" evidence="2 6"/>
<dbReference type="EMBL" id="SLXK01000003">
    <property type="protein sequence ID" value="TCP31322.1"/>
    <property type="molecule type" value="Genomic_DNA"/>
</dbReference>
<evidence type="ECO:0000256" key="6">
    <source>
        <dbReference type="NCBIfam" id="TIGR00838"/>
    </source>
</evidence>
<evidence type="ECO:0000313" key="11">
    <source>
        <dbReference type="Proteomes" id="UP000295416"/>
    </source>
</evidence>
<dbReference type="InterPro" id="IPR000362">
    <property type="entry name" value="Fumarate_lyase_fam"/>
</dbReference>
<evidence type="ECO:0000256" key="4">
    <source>
        <dbReference type="ARBA" id="ARBA00022605"/>
    </source>
</evidence>
<keyword evidence="7" id="KW-0175">Coiled coil</keyword>
<name>A0A4R2P8V5_9BACL</name>